<proteinExistence type="predicted"/>
<dbReference type="InterPro" id="IPR036061">
    <property type="entry name" value="CheW-like_dom_sf"/>
</dbReference>
<dbReference type="Gene3D" id="2.30.30.40">
    <property type="entry name" value="SH3 Domains"/>
    <property type="match status" value="1"/>
</dbReference>
<reference evidence="5 6" key="1">
    <citation type="submission" date="2019-03" db="EMBL/GenBank/DDBJ databases">
        <title>Genomic Encyclopedia of Type Strains, Phase IV (KMG-IV): sequencing the most valuable type-strain genomes for metagenomic binning, comparative biology and taxonomic classification.</title>
        <authorList>
            <person name="Goeker M."/>
        </authorList>
    </citation>
    <scope>NUCLEOTIDE SEQUENCE [LARGE SCALE GENOMIC DNA]</scope>
    <source>
        <strain evidence="5 6">LX-B</strain>
    </source>
</reference>
<evidence type="ECO:0000256" key="2">
    <source>
        <dbReference type="ARBA" id="ARBA00021483"/>
    </source>
</evidence>
<evidence type="ECO:0000313" key="5">
    <source>
        <dbReference type="EMBL" id="TCL57869.1"/>
    </source>
</evidence>
<keyword evidence="3" id="KW-0963">Cytoplasm</keyword>
<dbReference type="GO" id="GO:0007165">
    <property type="term" value="P:signal transduction"/>
    <property type="evidence" value="ECO:0007669"/>
    <property type="project" value="InterPro"/>
</dbReference>
<comment type="caution">
    <text evidence="5">The sequence shown here is derived from an EMBL/GenBank/DDBJ whole genome shotgun (WGS) entry which is preliminary data.</text>
</comment>
<evidence type="ECO:0000256" key="1">
    <source>
        <dbReference type="ARBA" id="ARBA00004496"/>
    </source>
</evidence>
<dbReference type="PANTHER" id="PTHR22617:SF45">
    <property type="entry name" value="CHEMOTAXIS PROTEIN CHEW"/>
    <property type="match status" value="1"/>
</dbReference>
<comment type="subcellular location">
    <subcellularLocation>
        <location evidence="1">Cytoplasm</location>
    </subcellularLocation>
</comment>
<gene>
    <name evidence="5" type="ORF">EDC14_104418</name>
</gene>
<feature type="domain" description="CheW-like" evidence="4">
    <location>
        <begin position="18"/>
        <end position="158"/>
    </location>
</feature>
<dbReference type="GO" id="GO:0006935">
    <property type="term" value="P:chemotaxis"/>
    <property type="evidence" value="ECO:0007669"/>
    <property type="project" value="InterPro"/>
</dbReference>
<dbReference type="InterPro" id="IPR002545">
    <property type="entry name" value="CheW-lke_dom"/>
</dbReference>
<sequence>MVNRLEEEPLELAEDSQKDKYLTFALGNEEYGIAIRYVTEIIGLQAITEIPEIPAYVKGIINLRGKIIPVIDMRLRFKKEAREYTNRTCTIVIHVGAVAVGLIVDAVSEVLPITADEIAPPPALGDGSQHRFLRGIGKVGNEVKLLLDCDRLLDGAELENLSSIA</sequence>
<dbReference type="SUPFAM" id="SSF50341">
    <property type="entry name" value="CheW-like"/>
    <property type="match status" value="1"/>
</dbReference>
<evidence type="ECO:0000256" key="3">
    <source>
        <dbReference type="ARBA" id="ARBA00022490"/>
    </source>
</evidence>
<keyword evidence="6" id="KW-1185">Reference proteome</keyword>
<organism evidence="5 6">
    <name type="scientific">Hydrogenispora ethanolica</name>
    <dbReference type="NCBI Taxonomy" id="1082276"/>
    <lineage>
        <taxon>Bacteria</taxon>
        <taxon>Bacillati</taxon>
        <taxon>Bacillota</taxon>
        <taxon>Hydrogenispora</taxon>
    </lineage>
</organism>
<evidence type="ECO:0000313" key="6">
    <source>
        <dbReference type="Proteomes" id="UP000295008"/>
    </source>
</evidence>
<protein>
    <recommendedName>
        <fullName evidence="2">Chemotaxis protein CheW</fullName>
    </recommendedName>
</protein>
<dbReference type="Proteomes" id="UP000295008">
    <property type="component" value="Unassembled WGS sequence"/>
</dbReference>
<dbReference type="PANTHER" id="PTHR22617">
    <property type="entry name" value="CHEMOTAXIS SENSOR HISTIDINE KINASE-RELATED"/>
    <property type="match status" value="1"/>
</dbReference>
<dbReference type="RefSeq" id="WP_132016975.1">
    <property type="nucleotide sequence ID" value="NZ_SLUN01000044.1"/>
</dbReference>
<dbReference type="SMART" id="SM00260">
    <property type="entry name" value="CheW"/>
    <property type="match status" value="1"/>
</dbReference>
<dbReference type="InterPro" id="IPR039315">
    <property type="entry name" value="CheW"/>
</dbReference>
<dbReference type="Pfam" id="PF01584">
    <property type="entry name" value="CheW"/>
    <property type="match status" value="1"/>
</dbReference>
<dbReference type="GO" id="GO:0005829">
    <property type="term" value="C:cytosol"/>
    <property type="evidence" value="ECO:0007669"/>
    <property type="project" value="TreeGrafter"/>
</dbReference>
<accession>A0A4R1QV82</accession>
<dbReference type="PROSITE" id="PS50851">
    <property type="entry name" value="CHEW"/>
    <property type="match status" value="1"/>
</dbReference>
<evidence type="ECO:0000259" key="4">
    <source>
        <dbReference type="PROSITE" id="PS50851"/>
    </source>
</evidence>
<dbReference type="OrthoDB" id="9794382at2"/>
<name>A0A4R1QV82_HYDET</name>
<dbReference type="AlphaFoldDB" id="A0A4R1QV82"/>
<dbReference type="Gene3D" id="2.40.50.180">
    <property type="entry name" value="CheA-289, Domain 4"/>
    <property type="match status" value="1"/>
</dbReference>
<dbReference type="EMBL" id="SLUN01000044">
    <property type="protein sequence ID" value="TCL57869.1"/>
    <property type="molecule type" value="Genomic_DNA"/>
</dbReference>